<keyword evidence="3" id="KW-1185">Reference proteome</keyword>
<dbReference type="GO" id="GO:0005929">
    <property type="term" value="C:cilium"/>
    <property type="evidence" value="ECO:0007669"/>
    <property type="project" value="TreeGrafter"/>
</dbReference>
<evidence type="ECO:0000313" key="2">
    <source>
        <dbReference type="EMBL" id="CBY14122.1"/>
    </source>
</evidence>
<dbReference type="PANTHER" id="PTHR45912:SF3">
    <property type="entry name" value="CILIA- AND FLAGELLA-ASSOCIATED PROTEIN 47"/>
    <property type="match status" value="1"/>
</dbReference>
<gene>
    <name evidence="2" type="ORF">GSOID_T00007104001</name>
</gene>
<dbReference type="GO" id="GO:0060271">
    <property type="term" value="P:cilium assembly"/>
    <property type="evidence" value="ECO:0007669"/>
    <property type="project" value="TreeGrafter"/>
</dbReference>
<reference evidence="2" key="1">
    <citation type="journal article" date="2010" name="Science">
        <title>Plasticity of animal genome architecture unmasked by rapid evolution of a pelagic tunicate.</title>
        <authorList>
            <person name="Denoeud F."/>
            <person name="Henriet S."/>
            <person name="Mungpakdee S."/>
            <person name="Aury J.M."/>
            <person name="Da Silva C."/>
            <person name="Brinkmann H."/>
            <person name="Mikhaleva J."/>
            <person name="Olsen L.C."/>
            <person name="Jubin C."/>
            <person name="Canestro C."/>
            <person name="Bouquet J.M."/>
            <person name="Danks G."/>
            <person name="Poulain J."/>
            <person name="Campsteijn C."/>
            <person name="Adamski M."/>
            <person name="Cross I."/>
            <person name="Yadetie F."/>
            <person name="Muffato M."/>
            <person name="Louis A."/>
            <person name="Butcher S."/>
            <person name="Tsagkogeorga G."/>
            <person name="Konrad A."/>
            <person name="Singh S."/>
            <person name="Jensen M.F."/>
            <person name="Cong E.H."/>
            <person name="Eikeseth-Otteraa H."/>
            <person name="Noel B."/>
            <person name="Anthouard V."/>
            <person name="Porcel B.M."/>
            <person name="Kachouri-Lafond R."/>
            <person name="Nishino A."/>
            <person name="Ugolini M."/>
            <person name="Chourrout P."/>
            <person name="Nishida H."/>
            <person name="Aasland R."/>
            <person name="Huzurbazar S."/>
            <person name="Westhof E."/>
            <person name="Delsuc F."/>
            <person name="Lehrach H."/>
            <person name="Reinhardt R."/>
            <person name="Weissenbach J."/>
            <person name="Roy S.W."/>
            <person name="Artiguenave F."/>
            <person name="Postlethwait J.H."/>
            <person name="Manak J.R."/>
            <person name="Thompson E.M."/>
            <person name="Jaillon O."/>
            <person name="Du Pasquier L."/>
            <person name="Boudinot P."/>
            <person name="Liberles D.A."/>
            <person name="Volff J.N."/>
            <person name="Philippe H."/>
            <person name="Lenhard B."/>
            <person name="Roest Crollius H."/>
            <person name="Wincker P."/>
            <person name="Chourrout D."/>
        </authorList>
    </citation>
    <scope>NUCLEOTIDE SEQUENCE [LARGE SCALE GENOMIC DNA]</scope>
</reference>
<dbReference type="InParanoid" id="E4XWS8"/>
<evidence type="ECO:0000313" key="3">
    <source>
        <dbReference type="Proteomes" id="UP000001307"/>
    </source>
</evidence>
<protein>
    <recommendedName>
        <fullName evidence="1">CFAP47-like immunoglobulin-like domain-containing protein</fullName>
    </recommendedName>
</protein>
<accession>E4XWS8</accession>
<dbReference type="OrthoDB" id="10060824at2759"/>
<dbReference type="Pfam" id="PF26579">
    <property type="entry name" value="Ig_CFAP47"/>
    <property type="match status" value="1"/>
</dbReference>
<dbReference type="InterPro" id="IPR058952">
    <property type="entry name" value="Ig_CFAP47"/>
</dbReference>
<proteinExistence type="predicted"/>
<organism evidence="2">
    <name type="scientific">Oikopleura dioica</name>
    <name type="common">Tunicate</name>
    <dbReference type="NCBI Taxonomy" id="34765"/>
    <lineage>
        <taxon>Eukaryota</taxon>
        <taxon>Metazoa</taxon>
        <taxon>Chordata</taxon>
        <taxon>Tunicata</taxon>
        <taxon>Appendicularia</taxon>
        <taxon>Copelata</taxon>
        <taxon>Oikopleuridae</taxon>
        <taxon>Oikopleura</taxon>
    </lineage>
</organism>
<dbReference type="EMBL" id="FN653255">
    <property type="protein sequence ID" value="CBY14122.1"/>
    <property type="molecule type" value="Genomic_DNA"/>
</dbReference>
<dbReference type="PANTHER" id="PTHR45912">
    <property type="entry name" value="CILIA- AND FLAGELLA-ASSOCIATED PROTEIN 47"/>
    <property type="match status" value="1"/>
</dbReference>
<feature type="domain" description="CFAP47-like immunoglobulin-like" evidence="1">
    <location>
        <begin position="223"/>
        <end position="341"/>
    </location>
</feature>
<dbReference type="Proteomes" id="UP000001307">
    <property type="component" value="Unassembled WGS sequence"/>
</dbReference>
<sequence>MTNLTNKVTNTSAKQTKFTFTTSSRDLYIDPNHSCDELFAPKETKEINLFFIPHQLGKTVSSFTATSADCGKIIFDIEGNALPPQNFDTTKIFAKANSQNGKTMIIPFRNPSQKSILCSVDLKISGDEKDTHALQILLKKNIPIFLEKGEILEIPVSFISGGESDKVISAFVIITARFKDKSFWTRVNEDENIHEAYTVDSSRNVEAISFVYPICGSTMFEIPDEKQLLIECAARSRYERKIELSLNGAAPNILPTVAHRTKSAQNASGFSFDLLFAEQSSFSSAISLSLDGKRVDKESGEVKLVFGLTFMPMIGGVNEKAVLSISSAIGSTWRFPLELRVSEPPADDEICIPGCKIGSRSVIRFRLFGENIAFSAKLLEQVEKKATLFVISPEEGVLTSDGMEFTITYTPRVFGEKASARLLVLTSDKTLTYDITTVPAAPRRNQMTSSAYGKIYERPKREPKNYVQHNKMLTKKKFYQLNLDAFL</sequence>
<dbReference type="AlphaFoldDB" id="E4XWS8"/>
<evidence type="ECO:0000259" key="1">
    <source>
        <dbReference type="Pfam" id="PF26579"/>
    </source>
</evidence>
<name>E4XWS8_OIKDI</name>